<accession>A0ABS3CH12</accession>
<organism evidence="1 2">
    <name type="scientific">Algoriphagus pacificus</name>
    <dbReference type="NCBI Taxonomy" id="2811234"/>
    <lineage>
        <taxon>Bacteria</taxon>
        <taxon>Pseudomonadati</taxon>
        <taxon>Bacteroidota</taxon>
        <taxon>Cytophagia</taxon>
        <taxon>Cytophagales</taxon>
        <taxon>Cyclobacteriaceae</taxon>
        <taxon>Algoriphagus</taxon>
    </lineage>
</organism>
<evidence type="ECO:0000313" key="2">
    <source>
        <dbReference type="Proteomes" id="UP000664480"/>
    </source>
</evidence>
<proteinExistence type="predicted"/>
<protein>
    <submittedName>
        <fullName evidence="1">Phosphohistidine phosphatase SixA</fullName>
    </submittedName>
</protein>
<dbReference type="Pfam" id="PF00300">
    <property type="entry name" value="His_Phos_1"/>
    <property type="match status" value="1"/>
</dbReference>
<evidence type="ECO:0000313" key="1">
    <source>
        <dbReference type="EMBL" id="MBN7816380.1"/>
    </source>
</evidence>
<dbReference type="InterPro" id="IPR013078">
    <property type="entry name" value="His_Pase_superF_clade-1"/>
</dbReference>
<keyword evidence="2" id="KW-1185">Reference proteome</keyword>
<sequence length="155" mass="17671">MKQLFLLRHGEAGFSEGTDFQRQLTQRGTERLNRMGIELKSRSMEVDLMYCSAAQRTMETASIIHQYISIKEEIFLKLIYDGNLGDLLHLLENIPFQVNSCLIIGHNPILSLLVAHLSGESYINMQPGMLACLDLEINDWRMIGLNTGILKEVFQ</sequence>
<dbReference type="InterPro" id="IPR004449">
    <property type="entry name" value="SixA"/>
</dbReference>
<dbReference type="Gene3D" id="3.40.50.1240">
    <property type="entry name" value="Phosphoglycerate mutase-like"/>
    <property type="match status" value="1"/>
</dbReference>
<dbReference type="NCBIfam" id="TIGR00249">
    <property type="entry name" value="sixA"/>
    <property type="match status" value="1"/>
</dbReference>
<reference evidence="1 2" key="1">
    <citation type="submission" date="2021-03" db="EMBL/GenBank/DDBJ databases">
        <title>novel species isolated from a fishpond in China.</title>
        <authorList>
            <person name="Lu H."/>
            <person name="Cai Z."/>
        </authorList>
    </citation>
    <scope>NUCLEOTIDE SEQUENCE [LARGE SCALE GENOMIC DNA]</scope>
    <source>
        <strain evidence="1 2">YJ13C</strain>
    </source>
</reference>
<dbReference type="SUPFAM" id="SSF53254">
    <property type="entry name" value="Phosphoglycerate mutase-like"/>
    <property type="match status" value="1"/>
</dbReference>
<dbReference type="RefSeq" id="WP_206587060.1">
    <property type="nucleotide sequence ID" value="NZ_JAFKCU010000003.1"/>
</dbReference>
<gene>
    <name evidence="1" type="primary">sixA</name>
    <name evidence="1" type="ORF">J0A69_13105</name>
</gene>
<dbReference type="EMBL" id="JAFKCU010000003">
    <property type="protein sequence ID" value="MBN7816380.1"/>
    <property type="molecule type" value="Genomic_DNA"/>
</dbReference>
<dbReference type="Proteomes" id="UP000664480">
    <property type="component" value="Unassembled WGS sequence"/>
</dbReference>
<dbReference type="InterPro" id="IPR029033">
    <property type="entry name" value="His_PPase_superfam"/>
</dbReference>
<comment type="caution">
    <text evidence="1">The sequence shown here is derived from an EMBL/GenBank/DDBJ whole genome shotgun (WGS) entry which is preliminary data.</text>
</comment>
<dbReference type="CDD" id="cd07067">
    <property type="entry name" value="HP_PGM_like"/>
    <property type="match status" value="1"/>
</dbReference>
<name>A0ABS3CH12_9BACT</name>